<keyword evidence="1" id="KW-0378">Hydrolase</keyword>
<dbReference type="SFLD" id="SFLDS00003">
    <property type="entry name" value="Haloacid_Dehalogenase"/>
    <property type="match status" value="1"/>
</dbReference>
<dbReference type="Gene3D" id="1.10.150.240">
    <property type="entry name" value="Putative phosphatase, domain 2"/>
    <property type="match status" value="1"/>
</dbReference>
<dbReference type="InterPro" id="IPR036412">
    <property type="entry name" value="HAD-like_sf"/>
</dbReference>
<organism evidence="1 2">
    <name type="scientific">Flaviflexus ciconiae</name>
    <dbReference type="NCBI Taxonomy" id="2496867"/>
    <lineage>
        <taxon>Bacteria</taxon>
        <taxon>Bacillati</taxon>
        <taxon>Actinomycetota</taxon>
        <taxon>Actinomycetes</taxon>
        <taxon>Actinomycetales</taxon>
        <taxon>Actinomycetaceae</taxon>
        <taxon>Flaviflexus</taxon>
    </lineage>
</organism>
<dbReference type="PANTHER" id="PTHR43434:SF25">
    <property type="entry name" value="PHOSPHOGLYCOLATE PHOSPHATASE"/>
    <property type="match status" value="1"/>
</dbReference>
<dbReference type="EMBL" id="CP034593">
    <property type="protein sequence ID" value="AZQ76377.1"/>
    <property type="molecule type" value="Genomic_DNA"/>
</dbReference>
<sequence length="231" mass="25498">MSIYNLQRRSLPRTERETTTFWNSVRMTSIIWDMGGTLFDTYPQIDAAFTNLVKSKGKNIALSETAALTRVTRGHAINVLSEKFSIPKEEFESVYEDVKASWEVSPAPLMDGARELFKICQDSGGRNLIATHRDRESAQQLLSSTGLRFDDLICPGDGFPRKPDPTMMLEIMNRNGVEAASCIAVGDRPIDVEAAQAAGTTGFLLVSDPVDSKRDGVVTVTYLTDLIPYLG</sequence>
<dbReference type="GO" id="GO:0006281">
    <property type="term" value="P:DNA repair"/>
    <property type="evidence" value="ECO:0007669"/>
    <property type="project" value="TreeGrafter"/>
</dbReference>
<reference evidence="1 2" key="1">
    <citation type="submission" date="2018-12" db="EMBL/GenBank/DDBJ databases">
        <title>Complete genome sequence of Flaviflexus sp. H23T48.</title>
        <authorList>
            <person name="Bae J.-W."/>
            <person name="Lee J.-Y."/>
        </authorList>
    </citation>
    <scope>NUCLEOTIDE SEQUENCE [LARGE SCALE GENOMIC DNA]</scope>
    <source>
        <strain evidence="1 2">H23T48</strain>
    </source>
</reference>
<dbReference type="AlphaFoldDB" id="A0A3S9PVJ8"/>
<dbReference type="InterPro" id="IPR023198">
    <property type="entry name" value="PGP-like_dom2"/>
</dbReference>
<name>A0A3S9PVJ8_9ACTO</name>
<dbReference type="SUPFAM" id="SSF56784">
    <property type="entry name" value="HAD-like"/>
    <property type="match status" value="1"/>
</dbReference>
<dbReference type="GO" id="GO:0005829">
    <property type="term" value="C:cytosol"/>
    <property type="evidence" value="ECO:0007669"/>
    <property type="project" value="TreeGrafter"/>
</dbReference>
<dbReference type="Gene3D" id="3.40.50.1000">
    <property type="entry name" value="HAD superfamily/HAD-like"/>
    <property type="match status" value="1"/>
</dbReference>
<evidence type="ECO:0000313" key="1">
    <source>
        <dbReference type="EMBL" id="AZQ76377.1"/>
    </source>
</evidence>
<evidence type="ECO:0000313" key="2">
    <source>
        <dbReference type="Proteomes" id="UP000280344"/>
    </source>
</evidence>
<dbReference type="Pfam" id="PF00702">
    <property type="entry name" value="Hydrolase"/>
    <property type="match status" value="1"/>
</dbReference>
<dbReference type="SFLD" id="SFLDG01129">
    <property type="entry name" value="C1.5:_HAD__Beta-PGM__Phosphata"/>
    <property type="match status" value="1"/>
</dbReference>
<dbReference type="KEGG" id="flh:EJ997_02495"/>
<dbReference type="InterPro" id="IPR050155">
    <property type="entry name" value="HAD-like_hydrolase_sf"/>
</dbReference>
<dbReference type="PANTHER" id="PTHR43434">
    <property type="entry name" value="PHOSPHOGLYCOLATE PHOSPHATASE"/>
    <property type="match status" value="1"/>
</dbReference>
<keyword evidence="2" id="KW-1185">Reference proteome</keyword>
<proteinExistence type="predicted"/>
<gene>
    <name evidence="1" type="ORF">EJ997_02495</name>
</gene>
<accession>A0A3S9PVJ8</accession>
<dbReference type="Proteomes" id="UP000280344">
    <property type="component" value="Chromosome"/>
</dbReference>
<dbReference type="NCBIfam" id="TIGR01549">
    <property type="entry name" value="HAD-SF-IA-v1"/>
    <property type="match status" value="1"/>
</dbReference>
<dbReference type="InterPro" id="IPR006439">
    <property type="entry name" value="HAD-SF_hydro_IA"/>
</dbReference>
<protein>
    <submittedName>
        <fullName evidence="1">HAD family hydrolase</fullName>
    </submittedName>
</protein>
<dbReference type="InterPro" id="IPR023214">
    <property type="entry name" value="HAD_sf"/>
</dbReference>
<dbReference type="OrthoDB" id="9807630at2"/>
<dbReference type="GO" id="GO:0008967">
    <property type="term" value="F:phosphoglycolate phosphatase activity"/>
    <property type="evidence" value="ECO:0007669"/>
    <property type="project" value="TreeGrafter"/>
</dbReference>